<feature type="region of interest" description="Disordered" evidence="4">
    <location>
        <begin position="774"/>
        <end position="924"/>
    </location>
</feature>
<dbReference type="SMART" id="SM00487">
    <property type="entry name" value="DEXDc"/>
    <property type="match status" value="1"/>
</dbReference>
<feature type="region of interest" description="Disordered" evidence="4">
    <location>
        <begin position="294"/>
        <end position="314"/>
    </location>
</feature>
<accession>A0ABR0F4M1</accession>
<feature type="compositionally biased region" description="Basic and acidic residues" evidence="4">
    <location>
        <begin position="101"/>
        <end position="113"/>
    </location>
</feature>
<feature type="compositionally biased region" description="Basic and acidic residues" evidence="4">
    <location>
        <begin position="785"/>
        <end position="799"/>
    </location>
</feature>
<keyword evidence="2" id="KW-0378">Hydrolase</keyword>
<dbReference type="Gene3D" id="3.40.50.10810">
    <property type="entry name" value="Tandem AAA-ATPase domain"/>
    <property type="match status" value="1"/>
</dbReference>
<feature type="compositionally biased region" description="Polar residues" evidence="4">
    <location>
        <begin position="166"/>
        <end position="177"/>
    </location>
</feature>
<feature type="domain" description="Helicase ATP-binding" evidence="5">
    <location>
        <begin position="374"/>
        <end position="564"/>
    </location>
</feature>
<dbReference type="PANTHER" id="PTHR45626">
    <property type="entry name" value="TRANSCRIPTION TERMINATION FACTOR 2-RELATED"/>
    <property type="match status" value="1"/>
</dbReference>
<sequence length="1157" mass="129478">MKLEEDRVKRRGAFKPVNTLTSPKKPTFAADRERDLLSEWFTDQEKYDQELYEQSDMVRERDPGRTSSGQYLSPQKQEQPRVPLANISAKMQSSSPKPAKRTSDEKPDLDVEFGKASPLRNPLHGSKKPSPSIFAPKSRPQHSIRPVMAPRQPSDPPQGFRIHGQQPASSSSYNTHAPSLGAAQDAMAQHYQRSFEPTHVFKPVNPPMRTVYPQSKPTFTSAGTNGFWDPRLSPPQVVDLTRTRDVEEEDRFDPDAAIRADSRKFGSEDPYMYVDSNKANENIKGLLEGAFDDDEEKGQTRLRRRVKKVSKEDKSSKSFADKLANLSIKDEAKEEEPEEEAEEDGTVDGLTVKLLPHQVEGVSWMIDKEIGKVKTRGVLPAGGILADDMGLGKTIQSVTLLLTNPRPAPDAKPEYKNQKLPGKDIGKGTLVVAPLALIKQWEAEIKSKVAKSHAMKVLVHHGPSRTKSSAELNKYDVVITTYQTLTSEHAGSNMAVAGGARIGCMGVNWYRLILDEAHSIKNRNAKSTLACCALNSWYRWCLTGTPLQNNLDELFSLIKFLRIKPFCDLARWKSDIIQPMKSGRGGLAMKRLQYFLRAFMKRRTKDILKEDGALNFGGKTGADGEKSGGMQIVKREVEIVECDFDEEEQIFYSRLQARADARLQDMMDGNHKTDYMGALVILLRLRQACNHPQLVEKSINNDKDALTTGSQTQRKTGNVEEDEMDNLAALMGGVSVQTKHCDVCQVKLSSHEASEGAVRCSECKADLAMIKKSKKSKKAKKAKKSEKPVKTEVKAEPRRTRNRKVVVDSDDEDESEGEWIGKGREKKIDLGHAGGSDDEDAEGGGETLDTIDSERSDEDDSNIVDSPGRAKRQPHADDSDDESAEDDEDDEEENEEESEEEEESDSEVDVLRGMGPSGKTRHTPSTKIRHLLRILHRESPKHKTIVFSQFTTMLDLIEPHLKHGGISFVRYDGSMKPDEREKSLNSLKTNPKTRVLLCSLKCGSLGLNLTAASRVVIIEPFWNPFVEEQAIDRVHRLNQTVDVKVFRLTMRTSVEERIIELQEKKRELVKAAIEGGKGAGKLSMQDILGLFKHDAADGAHDAQDRALWEKFGGESRLLDGATVADVREMGHLTSRSTTEHRPKGRHVQEHDVYGRRW</sequence>
<feature type="compositionally biased region" description="Basic residues" evidence="4">
    <location>
        <begin position="774"/>
        <end position="784"/>
    </location>
</feature>
<dbReference type="CDD" id="cd18008">
    <property type="entry name" value="DEXDc_SHPRH-like"/>
    <property type="match status" value="1"/>
</dbReference>
<dbReference type="Proteomes" id="UP001305779">
    <property type="component" value="Unassembled WGS sequence"/>
</dbReference>
<dbReference type="InterPro" id="IPR038718">
    <property type="entry name" value="SNF2-like_sf"/>
</dbReference>
<dbReference type="SUPFAM" id="SSF52540">
    <property type="entry name" value="P-loop containing nucleoside triphosphate hydrolases"/>
    <property type="match status" value="2"/>
</dbReference>
<dbReference type="Pfam" id="PF00271">
    <property type="entry name" value="Helicase_C"/>
    <property type="match status" value="1"/>
</dbReference>
<feature type="region of interest" description="Disordered" evidence="4">
    <location>
        <begin position="1134"/>
        <end position="1157"/>
    </location>
</feature>
<feature type="compositionally biased region" description="Basic and acidic residues" evidence="4">
    <location>
        <begin position="819"/>
        <end position="830"/>
    </location>
</feature>
<dbReference type="EMBL" id="JAXOVC010000001">
    <property type="protein sequence ID" value="KAK4508301.1"/>
    <property type="molecule type" value="Genomic_DNA"/>
</dbReference>
<dbReference type="PROSITE" id="PS51194">
    <property type="entry name" value="HELICASE_CTER"/>
    <property type="match status" value="1"/>
</dbReference>
<name>A0ABR0F4M1_ZASCE</name>
<feature type="compositionally biased region" description="Polar residues" evidence="4">
    <location>
        <begin position="707"/>
        <end position="716"/>
    </location>
</feature>
<feature type="region of interest" description="Disordered" evidence="4">
    <location>
        <begin position="700"/>
        <end position="719"/>
    </location>
</feature>
<dbReference type="Pfam" id="PF00176">
    <property type="entry name" value="SNF2-rel_dom"/>
    <property type="match status" value="1"/>
</dbReference>
<evidence type="ECO:0000256" key="3">
    <source>
        <dbReference type="ARBA" id="ARBA00022840"/>
    </source>
</evidence>
<comment type="caution">
    <text evidence="7">The sequence shown here is derived from an EMBL/GenBank/DDBJ whole genome shotgun (WGS) entry which is preliminary data.</text>
</comment>
<dbReference type="InterPro" id="IPR050628">
    <property type="entry name" value="SNF2_RAD54_helicase_TF"/>
</dbReference>
<feature type="compositionally biased region" description="Acidic residues" evidence="4">
    <location>
        <begin position="808"/>
        <end position="817"/>
    </location>
</feature>
<dbReference type="SMART" id="SM00490">
    <property type="entry name" value="HELICc"/>
    <property type="match status" value="1"/>
</dbReference>
<dbReference type="InterPro" id="IPR000330">
    <property type="entry name" value="SNF2_N"/>
</dbReference>
<reference evidence="7 8" key="1">
    <citation type="journal article" date="2023" name="G3 (Bethesda)">
        <title>A chromosome-level genome assembly of Zasmidium syzygii isolated from banana leaves.</title>
        <authorList>
            <person name="van Westerhoven A.C."/>
            <person name="Mehrabi R."/>
            <person name="Talebi R."/>
            <person name="Steentjes M.B.F."/>
            <person name="Corcolon B."/>
            <person name="Chong P.A."/>
            <person name="Kema G.H.J."/>
            <person name="Seidl M.F."/>
        </authorList>
    </citation>
    <scope>NUCLEOTIDE SEQUENCE [LARGE SCALE GENOMIC DNA]</scope>
    <source>
        <strain evidence="7 8">P124</strain>
    </source>
</reference>
<dbReference type="InterPro" id="IPR027417">
    <property type="entry name" value="P-loop_NTPase"/>
</dbReference>
<evidence type="ECO:0000256" key="4">
    <source>
        <dbReference type="SAM" id="MobiDB-lite"/>
    </source>
</evidence>
<organism evidence="7 8">
    <name type="scientific">Zasmidium cellare</name>
    <name type="common">Wine cellar mold</name>
    <name type="synonym">Racodium cellare</name>
    <dbReference type="NCBI Taxonomy" id="395010"/>
    <lineage>
        <taxon>Eukaryota</taxon>
        <taxon>Fungi</taxon>
        <taxon>Dikarya</taxon>
        <taxon>Ascomycota</taxon>
        <taxon>Pezizomycotina</taxon>
        <taxon>Dothideomycetes</taxon>
        <taxon>Dothideomycetidae</taxon>
        <taxon>Mycosphaerellales</taxon>
        <taxon>Mycosphaerellaceae</taxon>
        <taxon>Zasmidium</taxon>
    </lineage>
</organism>
<evidence type="ECO:0000256" key="1">
    <source>
        <dbReference type="ARBA" id="ARBA00022741"/>
    </source>
</evidence>
<keyword evidence="1" id="KW-0547">Nucleotide-binding</keyword>
<feature type="compositionally biased region" description="Basic and acidic residues" evidence="4">
    <location>
        <begin position="1137"/>
        <end position="1157"/>
    </location>
</feature>
<dbReference type="InterPro" id="IPR049730">
    <property type="entry name" value="SNF2/RAD54-like_C"/>
</dbReference>
<feature type="compositionally biased region" description="Acidic residues" evidence="4">
    <location>
        <begin position="878"/>
        <end position="908"/>
    </location>
</feature>
<feature type="region of interest" description="Disordered" evidence="4">
    <location>
        <begin position="51"/>
        <end position="235"/>
    </location>
</feature>
<feature type="domain" description="Helicase C-terminal" evidence="6">
    <location>
        <begin position="927"/>
        <end position="1077"/>
    </location>
</feature>
<dbReference type="InterPro" id="IPR014001">
    <property type="entry name" value="Helicase_ATP-bd"/>
</dbReference>
<dbReference type="InterPro" id="IPR001650">
    <property type="entry name" value="Helicase_C-like"/>
</dbReference>
<feature type="region of interest" description="Disordered" evidence="4">
    <location>
        <begin position="242"/>
        <end position="261"/>
    </location>
</feature>
<feature type="region of interest" description="Disordered" evidence="4">
    <location>
        <begin position="1"/>
        <end position="30"/>
    </location>
</feature>
<dbReference type="CDD" id="cd18793">
    <property type="entry name" value="SF2_C_SNF"/>
    <property type="match status" value="1"/>
</dbReference>
<keyword evidence="8" id="KW-1185">Reference proteome</keyword>
<feature type="compositionally biased region" description="Acidic residues" evidence="4">
    <location>
        <begin position="333"/>
        <end position="346"/>
    </location>
</feature>
<dbReference type="Gene3D" id="3.40.50.300">
    <property type="entry name" value="P-loop containing nucleotide triphosphate hydrolases"/>
    <property type="match status" value="2"/>
</dbReference>
<feature type="compositionally biased region" description="Acidic residues" evidence="4">
    <location>
        <begin position="836"/>
        <end position="862"/>
    </location>
</feature>
<feature type="compositionally biased region" description="Polar residues" evidence="4">
    <location>
        <begin position="65"/>
        <end position="77"/>
    </location>
</feature>
<feature type="region of interest" description="Disordered" evidence="4">
    <location>
        <begin position="326"/>
        <end position="349"/>
    </location>
</feature>
<proteinExistence type="predicted"/>
<evidence type="ECO:0000313" key="7">
    <source>
        <dbReference type="EMBL" id="KAK4508301.1"/>
    </source>
</evidence>
<dbReference type="PANTHER" id="PTHR45626:SF14">
    <property type="entry name" value="ATP-DEPENDENT DNA HELICASE (EUROFUNG)"/>
    <property type="match status" value="1"/>
</dbReference>
<evidence type="ECO:0000313" key="8">
    <source>
        <dbReference type="Proteomes" id="UP001305779"/>
    </source>
</evidence>
<evidence type="ECO:0000259" key="6">
    <source>
        <dbReference type="PROSITE" id="PS51194"/>
    </source>
</evidence>
<evidence type="ECO:0000256" key="2">
    <source>
        <dbReference type="ARBA" id="ARBA00022801"/>
    </source>
</evidence>
<gene>
    <name evidence="7" type="ORF">PRZ48_002039</name>
</gene>
<feature type="compositionally biased region" description="Polar residues" evidence="4">
    <location>
        <begin position="212"/>
        <end position="224"/>
    </location>
</feature>
<dbReference type="PROSITE" id="PS51192">
    <property type="entry name" value="HELICASE_ATP_BIND_1"/>
    <property type="match status" value="1"/>
</dbReference>
<evidence type="ECO:0000259" key="5">
    <source>
        <dbReference type="PROSITE" id="PS51192"/>
    </source>
</evidence>
<keyword evidence="3" id="KW-0067">ATP-binding</keyword>
<protein>
    <submittedName>
        <fullName evidence="7">Uncharacterized protein</fullName>
    </submittedName>
</protein>